<keyword evidence="1" id="KW-1133">Transmembrane helix</keyword>
<evidence type="ECO:0000313" key="2">
    <source>
        <dbReference type="EMBL" id="CEJ89520.1"/>
    </source>
</evidence>
<dbReference type="PANTHER" id="PTHR42083">
    <property type="entry name" value="MARVEL DOMAIN-CONTAINING PROTEIN"/>
    <property type="match status" value="1"/>
</dbReference>
<keyword evidence="1" id="KW-0812">Transmembrane</keyword>
<reference evidence="2 3" key="1">
    <citation type="journal article" date="2015" name="Genome Announc.">
        <title>Draft Genome Sequence and Gene Annotation of the Entomopathogenic Fungus Verticillium hemipterigenum.</title>
        <authorList>
            <person name="Horn F."/>
            <person name="Habel A."/>
            <person name="Scharf D.H."/>
            <person name="Dworschak J."/>
            <person name="Brakhage A.A."/>
            <person name="Guthke R."/>
            <person name="Hertweck C."/>
            <person name="Linde J."/>
        </authorList>
    </citation>
    <scope>NUCLEOTIDE SEQUENCE [LARGE SCALE GENOMIC DNA]</scope>
</reference>
<evidence type="ECO:0000313" key="3">
    <source>
        <dbReference type="Proteomes" id="UP000039046"/>
    </source>
</evidence>
<dbReference type="EMBL" id="CDHN01000002">
    <property type="protein sequence ID" value="CEJ89520.1"/>
    <property type="molecule type" value="Genomic_DNA"/>
</dbReference>
<protein>
    <recommendedName>
        <fullName evidence="4">MARVEL domain-containing protein</fullName>
    </recommendedName>
</protein>
<sequence>MGKLSLKNLGTGYVLFCVLFLCNFVIALAVIGLYATDVQRGNEERTGVNSKWVYGVVVGALSAVTCLVWFVPKLIGLAGILAPIWNLIVFILYISLFGVFAAMFIKEDPKGDGFVMRMKNAVWVDLAGAILWFFTAIVSLVYWTRHRDLGVTRFTGRARV</sequence>
<proteinExistence type="predicted"/>
<keyword evidence="3" id="KW-1185">Reference proteome</keyword>
<dbReference type="AlphaFoldDB" id="A0A0A1TGG0"/>
<accession>A0A0A1TGG0</accession>
<dbReference type="OrthoDB" id="5363290at2759"/>
<organism evidence="2 3">
    <name type="scientific">[Torrubiella] hemipterigena</name>
    <dbReference type="NCBI Taxonomy" id="1531966"/>
    <lineage>
        <taxon>Eukaryota</taxon>
        <taxon>Fungi</taxon>
        <taxon>Dikarya</taxon>
        <taxon>Ascomycota</taxon>
        <taxon>Pezizomycotina</taxon>
        <taxon>Sordariomycetes</taxon>
        <taxon>Hypocreomycetidae</taxon>
        <taxon>Hypocreales</taxon>
        <taxon>Clavicipitaceae</taxon>
        <taxon>Clavicipitaceae incertae sedis</taxon>
        <taxon>'Torrubiella' clade</taxon>
    </lineage>
</organism>
<feature type="transmembrane region" description="Helical" evidence="1">
    <location>
        <begin position="84"/>
        <end position="105"/>
    </location>
</feature>
<evidence type="ECO:0000256" key="1">
    <source>
        <dbReference type="SAM" id="Phobius"/>
    </source>
</evidence>
<name>A0A0A1TGG0_9HYPO</name>
<feature type="transmembrane region" description="Helical" evidence="1">
    <location>
        <begin position="12"/>
        <end position="32"/>
    </location>
</feature>
<dbReference type="HOGENOM" id="CLU_096567_3_0_1"/>
<keyword evidence="1" id="KW-0472">Membrane</keyword>
<feature type="transmembrane region" description="Helical" evidence="1">
    <location>
        <begin position="52"/>
        <end position="72"/>
    </location>
</feature>
<dbReference type="PANTHER" id="PTHR42083:SF1">
    <property type="entry name" value="MARVEL DOMAIN-CONTAINING PROTEIN"/>
    <property type="match status" value="1"/>
</dbReference>
<gene>
    <name evidence="2" type="ORF">VHEMI05361</name>
</gene>
<dbReference type="Proteomes" id="UP000039046">
    <property type="component" value="Unassembled WGS sequence"/>
</dbReference>
<feature type="transmembrane region" description="Helical" evidence="1">
    <location>
        <begin position="121"/>
        <end position="143"/>
    </location>
</feature>
<evidence type="ECO:0008006" key="4">
    <source>
        <dbReference type="Google" id="ProtNLM"/>
    </source>
</evidence>